<evidence type="ECO:0000313" key="4">
    <source>
        <dbReference type="Proteomes" id="UP000319783"/>
    </source>
</evidence>
<dbReference type="PANTHER" id="PTHR36566">
    <property type="entry name" value="NICKEL INSERTION PROTEIN-RELATED"/>
    <property type="match status" value="1"/>
</dbReference>
<reference evidence="3 4" key="1">
    <citation type="submission" date="2019-04" db="EMBL/GenBank/DDBJ databases">
        <title>Genome of a novel bacterium Candidatus Jettenia ecosi reconstructed from metagenome of an anammox bioreactor.</title>
        <authorList>
            <person name="Mardanov A.V."/>
            <person name="Beletsky A.V."/>
            <person name="Ravin N.V."/>
            <person name="Botchkova E.A."/>
            <person name="Litti Y.V."/>
            <person name="Nozhevnikova A.N."/>
        </authorList>
    </citation>
    <scope>NUCLEOTIDE SEQUENCE [LARGE SCALE GENOMIC DNA]</scope>
    <source>
        <strain evidence="3">J2</strain>
    </source>
</reference>
<dbReference type="HAMAP" id="MF_01074">
    <property type="entry name" value="LarC"/>
    <property type="match status" value="1"/>
</dbReference>
<dbReference type="InterPro" id="IPR002822">
    <property type="entry name" value="Ni_insertion"/>
</dbReference>
<evidence type="ECO:0000256" key="1">
    <source>
        <dbReference type="ARBA" id="ARBA00022596"/>
    </source>
</evidence>
<dbReference type="GO" id="GO:0016829">
    <property type="term" value="F:lyase activity"/>
    <property type="evidence" value="ECO:0007669"/>
    <property type="project" value="UniProtKB-UniRule"/>
</dbReference>
<accession>A0A533Q7B6</accession>
<proteinExistence type="inferred from homology"/>
<keyword evidence="1 2" id="KW-0533">Nickel</keyword>
<gene>
    <name evidence="3" type="ORF">JETT_3236</name>
</gene>
<dbReference type="GO" id="GO:0016151">
    <property type="term" value="F:nickel cation binding"/>
    <property type="evidence" value="ECO:0007669"/>
    <property type="project" value="UniProtKB-UniRule"/>
</dbReference>
<dbReference type="PANTHER" id="PTHR36566:SF1">
    <property type="entry name" value="PYRIDINIUM-3,5-BISTHIOCARBOXYLIC ACID MONONUCLEOTIDE NICKEL INSERTION PROTEIN"/>
    <property type="match status" value="1"/>
</dbReference>
<dbReference type="Pfam" id="PF01969">
    <property type="entry name" value="Ni_insertion"/>
    <property type="match status" value="1"/>
</dbReference>
<dbReference type="Gene3D" id="3.30.70.1380">
    <property type="entry name" value="Transcriptional regulatory protein pf0864 domain like"/>
    <property type="match status" value="1"/>
</dbReference>
<evidence type="ECO:0000313" key="3">
    <source>
        <dbReference type="EMBL" id="TLD40512.1"/>
    </source>
</evidence>
<comment type="caution">
    <text evidence="3">The sequence shown here is derived from an EMBL/GenBank/DDBJ whole genome shotgun (WGS) entry which is preliminary data.</text>
</comment>
<dbReference type="Proteomes" id="UP000319783">
    <property type="component" value="Unassembled WGS sequence"/>
</dbReference>
<comment type="similarity">
    <text evidence="2">Belongs to the LarC family.</text>
</comment>
<protein>
    <recommendedName>
        <fullName evidence="2">Putative nickel insertion protein</fullName>
    </recommendedName>
</protein>
<dbReference type="EMBL" id="SULG01000096">
    <property type="protein sequence ID" value="TLD40512.1"/>
    <property type="molecule type" value="Genomic_DNA"/>
</dbReference>
<name>A0A533Q7B6_9BACT</name>
<dbReference type="Gene3D" id="3.10.20.300">
    <property type="entry name" value="mk0293 like domain"/>
    <property type="match status" value="1"/>
</dbReference>
<sequence length="401" mass="44882">MKIAYFDCFSGISGDMTLGAFVDAGLDLAVLKERLGQLPIHGYELSAEKVKRTGISGTKVHVIISQKDKHTHKHHSHHHSHYNFSDIQTIIEKSNLHHDIKKDSIRIFHRLATVEAKVHNTSIEEVHFHEVGAIDSIVDIVGSVIALKYTGIEKIYFSPIPTGHGYTICEHGTFPVPPPAVAELLKGHLLKSVDIAKELTTPTGAAIVTTLGEGIHTIPEMRILRVGYGAGSYHDSTIPNLLRVIIGEITPGTEADEMWVVETNIDNMSGEILGYVMDKLFEAGAVDVYFTPIQMKKERPGIIISALVPERNLSSVELVLFDQTTTFGIRKYKVIRTILTREFKEFDTRFGKIKVKIGKFHEDIKSFSPEYEDCKRIAEEKGIPLKHVYRIISKDLENHGF</sequence>
<evidence type="ECO:0000256" key="2">
    <source>
        <dbReference type="HAMAP-Rule" id="MF_01074"/>
    </source>
</evidence>
<dbReference type="AlphaFoldDB" id="A0A533Q7B6"/>
<keyword evidence="2" id="KW-0456">Lyase</keyword>
<dbReference type="NCBIfam" id="TIGR00299">
    <property type="entry name" value="nickel pincer cofactor biosynthesis protein LarC"/>
    <property type="match status" value="1"/>
</dbReference>
<organism evidence="3 4">
    <name type="scientific">Candidatus Jettenia ecosi</name>
    <dbReference type="NCBI Taxonomy" id="2494326"/>
    <lineage>
        <taxon>Bacteria</taxon>
        <taxon>Pseudomonadati</taxon>
        <taxon>Planctomycetota</taxon>
        <taxon>Candidatus Brocadiia</taxon>
        <taxon>Candidatus Brocadiales</taxon>
        <taxon>Candidatus Brocadiaceae</taxon>
        <taxon>Candidatus Jettenia</taxon>
    </lineage>
</organism>